<reference evidence="1 2" key="1">
    <citation type="journal article" date="2014" name="PLoS Genet.">
        <title>Analysis of the Phlebiopsis gigantea genome, transcriptome and secretome provides insight into its pioneer colonization strategies of wood.</title>
        <authorList>
            <person name="Hori C."/>
            <person name="Ishida T."/>
            <person name="Igarashi K."/>
            <person name="Samejima M."/>
            <person name="Suzuki H."/>
            <person name="Master E."/>
            <person name="Ferreira P."/>
            <person name="Ruiz-Duenas F.J."/>
            <person name="Held B."/>
            <person name="Canessa P."/>
            <person name="Larrondo L.F."/>
            <person name="Schmoll M."/>
            <person name="Druzhinina I.S."/>
            <person name="Kubicek C.P."/>
            <person name="Gaskell J.A."/>
            <person name="Kersten P."/>
            <person name="St John F."/>
            <person name="Glasner J."/>
            <person name="Sabat G."/>
            <person name="Splinter BonDurant S."/>
            <person name="Syed K."/>
            <person name="Yadav J."/>
            <person name="Mgbeahuruike A.C."/>
            <person name="Kovalchuk A."/>
            <person name="Asiegbu F.O."/>
            <person name="Lackner G."/>
            <person name="Hoffmeister D."/>
            <person name="Rencoret J."/>
            <person name="Gutierrez A."/>
            <person name="Sun H."/>
            <person name="Lindquist E."/>
            <person name="Barry K."/>
            <person name="Riley R."/>
            <person name="Grigoriev I.V."/>
            <person name="Henrissat B."/>
            <person name="Kues U."/>
            <person name="Berka R.M."/>
            <person name="Martinez A.T."/>
            <person name="Covert S.F."/>
            <person name="Blanchette R.A."/>
            <person name="Cullen D."/>
        </authorList>
    </citation>
    <scope>NUCLEOTIDE SEQUENCE [LARGE SCALE GENOMIC DNA]</scope>
    <source>
        <strain evidence="1 2">11061_1 CR5-6</strain>
    </source>
</reference>
<proteinExistence type="predicted"/>
<evidence type="ECO:0000313" key="1">
    <source>
        <dbReference type="EMBL" id="KIP09242.1"/>
    </source>
</evidence>
<keyword evidence="2" id="KW-1185">Reference proteome</keyword>
<name>A0A0C3SAI9_PHLG1</name>
<accession>A0A0C3SAI9</accession>
<gene>
    <name evidence="1" type="ORF">PHLGIDRAFT_338137</name>
</gene>
<organism evidence="1 2">
    <name type="scientific">Phlebiopsis gigantea (strain 11061_1 CR5-6)</name>
    <name type="common">White-rot fungus</name>
    <name type="synonym">Peniophora gigantea</name>
    <dbReference type="NCBI Taxonomy" id="745531"/>
    <lineage>
        <taxon>Eukaryota</taxon>
        <taxon>Fungi</taxon>
        <taxon>Dikarya</taxon>
        <taxon>Basidiomycota</taxon>
        <taxon>Agaricomycotina</taxon>
        <taxon>Agaricomycetes</taxon>
        <taxon>Polyporales</taxon>
        <taxon>Phanerochaetaceae</taxon>
        <taxon>Phlebiopsis</taxon>
    </lineage>
</organism>
<protein>
    <submittedName>
        <fullName evidence="1">Uncharacterized protein</fullName>
    </submittedName>
</protein>
<evidence type="ECO:0000313" key="2">
    <source>
        <dbReference type="Proteomes" id="UP000053257"/>
    </source>
</evidence>
<sequence length="76" mass="9083">MFPQRRCRHQYPSGFHTYPVHPRIVWRNPVARICPACQPTPLPYLPSHPCRNRQRNPAPHWSFQQQFIPPVRVSFP</sequence>
<dbReference type="Proteomes" id="UP000053257">
    <property type="component" value="Unassembled WGS sequence"/>
</dbReference>
<dbReference type="HOGENOM" id="CLU_2655327_0_0_1"/>
<dbReference type="EMBL" id="KN840468">
    <property type="protein sequence ID" value="KIP09242.1"/>
    <property type="molecule type" value="Genomic_DNA"/>
</dbReference>
<dbReference type="AlphaFoldDB" id="A0A0C3SAI9"/>